<dbReference type="PANTHER" id="PTHR12277">
    <property type="entry name" value="ALPHA/BETA HYDROLASE DOMAIN-CONTAINING PROTEIN"/>
    <property type="match status" value="1"/>
</dbReference>
<dbReference type="Gene3D" id="3.40.50.1820">
    <property type="entry name" value="alpha/beta hydrolase"/>
    <property type="match status" value="1"/>
</dbReference>
<dbReference type="EMBL" id="JADBEO010000004">
    <property type="protein sequence ID" value="MDR4305491.1"/>
    <property type="molecule type" value="Genomic_DNA"/>
</dbReference>
<dbReference type="GO" id="GO:0016787">
    <property type="term" value="F:hydrolase activity"/>
    <property type="evidence" value="ECO:0007669"/>
    <property type="project" value="UniProtKB-KW"/>
</dbReference>
<sequence length="265" mass="28615">MKGVIVKLLLVAVALYGLVCLAMFAGQKRFLFHPTPATAKPAAYGLADFRRVTIPTSDGLKLVGWLHEGAAPDRALIYFYGNADALPPYAPFFRRFADAGYAVLGVNYRGYAGSDGEPSEEGFYRDGEAALRFMAERVPVGAITVMGRSIGSGVAVKLAAENPVGAVVLISPYTSITNVAAKAFWWLPVRLLLTHRFPSIERIGAVRAPLLIVHGARDTLIPPSEGEALFAAANEPKRLEIQHDADHIALDFDRIFELATAPPAR</sequence>
<keyword evidence="3" id="KW-1185">Reference proteome</keyword>
<evidence type="ECO:0000313" key="3">
    <source>
        <dbReference type="Proteomes" id="UP001181622"/>
    </source>
</evidence>
<protein>
    <submittedName>
        <fullName evidence="2">Alpha/beta fold hydrolase</fullName>
    </submittedName>
</protein>
<keyword evidence="2" id="KW-0378">Hydrolase</keyword>
<gene>
    <name evidence="2" type="ORF">IHQ68_02490</name>
</gene>
<evidence type="ECO:0000259" key="1">
    <source>
        <dbReference type="Pfam" id="PF12146"/>
    </source>
</evidence>
<name>A0ABU1DBK6_9HYPH</name>
<dbReference type="InterPro" id="IPR022742">
    <property type="entry name" value="Hydrolase_4"/>
</dbReference>
<dbReference type="PANTHER" id="PTHR12277:SF81">
    <property type="entry name" value="PROTEIN ABHD13"/>
    <property type="match status" value="1"/>
</dbReference>
<reference evidence="2" key="1">
    <citation type="submission" date="2020-10" db="EMBL/GenBank/DDBJ databases">
        <authorList>
            <person name="Abbas A."/>
            <person name="Razzaq R."/>
            <person name="Waqas M."/>
            <person name="Abbas N."/>
            <person name="Nielsen T.K."/>
            <person name="Hansen L.H."/>
            <person name="Hussain S."/>
            <person name="Shahid M."/>
        </authorList>
    </citation>
    <scope>NUCLEOTIDE SEQUENCE</scope>
    <source>
        <strain evidence="2">S14</strain>
    </source>
</reference>
<comment type="caution">
    <text evidence="2">The sequence shown here is derived from an EMBL/GenBank/DDBJ whole genome shotgun (WGS) entry which is preliminary data.</text>
</comment>
<dbReference type="Pfam" id="PF12146">
    <property type="entry name" value="Hydrolase_4"/>
    <property type="match status" value="1"/>
</dbReference>
<dbReference type="SUPFAM" id="SSF53474">
    <property type="entry name" value="alpha/beta-Hydrolases"/>
    <property type="match status" value="1"/>
</dbReference>
<dbReference type="Proteomes" id="UP001181622">
    <property type="component" value="Unassembled WGS sequence"/>
</dbReference>
<feature type="domain" description="Serine aminopeptidase S33" evidence="1">
    <location>
        <begin position="72"/>
        <end position="183"/>
    </location>
</feature>
<dbReference type="InterPro" id="IPR029058">
    <property type="entry name" value="AB_hydrolase_fold"/>
</dbReference>
<proteinExistence type="predicted"/>
<dbReference type="RefSeq" id="WP_309388545.1">
    <property type="nucleotide sequence ID" value="NZ_JADBEO010000004.1"/>
</dbReference>
<accession>A0ABU1DBK6</accession>
<evidence type="ECO:0000313" key="2">
    <source>
        <dbReference type="EMBL" id="MDR4305491.1"/>
    </source>
</evidence>
<organism evidence="2 3">
    <name type="scientific">Chelatococcus sambhunathii</name>
    <dbReference type="NCBI Taxonomy" id="363953"/>
    <lineage>
        <taxon>Bacteria</taxon>
        <taxon>Pseudomonadati</taxon>
        <taxon>Pseudomonadota</taxon>
        <taxon>Alphaproteobacteria</taxon>
        <taxon>Hyphomicrobiales</taxon>
        <taxon>Chelatococcaceae</taxon>
        <taxon>Chelatococcus</taxon>
    </lineage>
</organism>